<dbReference type="Pfam" id="PF07690">
    <property type="entry name" value="MFS_1"/>
    <property type="match status" value="1"/>
</dbReference>
<evidence type="ECO:0000313" key="7">
    <source>
        <dbReference type="EMBL" id="KAJ5113154.1"/>
    </source>
</evidence>
<feature type="transmembrane region" description="Helical" evidence="5">
    <location>
        <begin position="376"/>
        <end position="395"/>
    </location>
</feature>
<name>A0A9W9G6M7_9EURO</name>
<dbReference type="PANTHER" id="PTHR23502:SF49">
    <property type="entry name" value="MAJOR FACILITATOR SUPERFAMILY (MFS) PROFILE DOMAIN-CONTAINING PROTEIN"/>
    <property type="match status" value="1"/>
</dbReference>
<keyword evidence="4 5" id="KW-0472">Membrane</keyword>
<keyword evidence="3 5" id="KW-1133">Transmembrane helix</keyword>
<dbReference type="AlphaFoldDB" id="A0A9W9G6M7"/>
<evidence type="ECO:0000256" key="2">
    <source>
        <dbReference type="ARBA" id="ARBA00022692"/>
    </source>
</evidence>
<comment type="subcellular location">
    <subcellularLocation>
        <location evidence="1">Membrane</location>
        <topology evidence="1">Multi-pass membrane protein</topology>
    </subcellularLocation>
</comment>
<proteinExistence type="predicted"/>
<feature type="transmembrane region" description="Helical" evidence="5">
    <location>
        <begin position="160"/>
        <end position="182"/>
    </location>
</feature>
<evidence type="ECO:0000256" key="3">
    <source>
        <dbReference type="ARBA" id="ARBA00022989"/>
    </source>
</evidence>
<dbReference type="SUPFAM" id="SSF103473">
    <property type="entry name" value="MFS general substrate transporter"/>
    <property type="match status" value="1"/>
</dbReference>
<feature type="transmembrane region" description="Helical" evidence="5">
    <location>
        <begin position="435"/>
        <end position="458"/>
    </location>
</feature>
<dbReference type="CDD" id="cd17323">
    <property type="entry name" value="MFS_Tpo1_MDR_like"/>
    <property type="match status" value="1"/>
</dbReference>
<feature type="transmembrane region" description="Helical" evidence="5">
    <location>
        <begin position="407"/>
        <end position="428"/>
    </location>
</feature>
<dbReference type="InterPro" id="IPR011701">
    <property type="entry name" value="MFS"/>
</dbReference>
<evidence type="ECO:0000256" key="5">
    <source>
        <dbReference type="SAM" id="Phobius"/>
    </source>
</evidence>
<reference evidence="7" key="1">
    <citation type="submission" date="2022-11" db="EMBL/GenBank/DDBJ databases">
        <authorList>
            <person name="Petersen C."/>
        </authorList>
    </citation>
    <scope>NUCLEOTIDE SEQUENCE</scope>
    <source>
        <strain evidence="7">IBT 30069</strain>
    </source>
</reference>
<dbReference type="InterPro" id="IPR036259">
    <property type="entry name" value="MFS_trans_sf"/>
</dbReference>
<dbReference type="OrthoDB" id="9986881at2759"/>
<feature type="transmembrane region" description="Helical" evidence="5">
    <location>
        <begin position="336"/>
        <end position="355"/>
    </location>
</feature>
<dbReference type="PANTHER" id="PTHR23502">
    <property type="entry name" value="MAJOR FACILITATOR SUPERFAMILY"/>
    <property type="match status" value="1"/>
</dbReference>
<keyword evidence="2 5" id="KW-0812">Transmembrane</keyword>
<dbReference type="FunFam" id="1.20.1250.20:FF:000011">
    <property type="entry name" value="MFS multidrug transporter, putative"/>
    <property type="match status" value="1"/>
</dbReference>
<feature type="transmembrane region" description="Helical" evidence="5">
    <location>
        <begin position="470"/>
        <end position="489"/>
    </location>
</feature>
<feature type="transmembrane region" description="Helical" evidence="5">
    <location>
        <begin position="131"/>
        <end position="148"/>
    </location>
</feature>
<gene>
    <name evidence="7" type="ORF">N7456_001688</name>
</gene>
<feature type="transmembrane region" description="Helical" evidence="5">
    <location>
        <begin position="297"/>
        <end position="316"/>
    </location>
</feature>
<dbReference type="EMBL" id="JAPQKH010000002">
    <property type="protein sequence ID" value="KAJ5113154.1"/>
    <property type="molecule type" value="Genomic_DNA"/>
</dbReference>
<sequence length="507" mass="55179">MFLRNRLASLQSSFLSQAMASPDLESQSQPTEKSSFEEHESFKVSFEPDDANNPKNFTPIYKIWLVFQMSLLAMTGALGSSIISPASPKIAEYAGVSTEVTSLTVALFVLGWAFGPMIWAPISETYGRRLGMLPAMFILGLFSIGTATSKSATAIFLTRFFGGIFASAPISNVPAALGDIFLPATRGNAMTFVSLCITGGPTIGPIVGSALTVNDKLGWRWTEYIEAIIAFFLFGLCALCLPETYAPVLLKQKAQRLRKSTGDTRYWHPHEEEKISVHNVVTKHLARPLLMLFTEPMVTLIAIYASFTYSLIYLTLEVFPIVFSDDRHWGLVLSTLPFLSILIGVLCAVFINFANQPRYKRAVKANQSKAVPEARLPPIFIGGVLLSIGLFWFGWTADPEYPWPSSVVAAGFIAAGFSVVFQQCLNFLVDTYGQFAASAVSANTILRSVFACAMPIAARPMFENLGLGPAASLLGGISCLALPVPFLFMKYGQALRAKSRFAPGGDT</sequence>
<evidence type="ECO:0000256" key="1">
    <source>
        <dbReference type="ARBA" id="ARBA00004141"/>
    </source>
</evidence>
<feature type="transmembrane region" description="Helical" evidence="5">
    <location>
        <begin position="96"/>
        <end position="119"/>
    </location>
</feature>
<feature type="domain" description="Major facilitator superfamily (MFS) profile" evidence="6">
    <location>
        <begin position="65"/>
        <end position="493"/>
    </location>
</feature>
<dbReference type="InterPro" id="IPR020846">
    <property type="entry name" value="MFS_dom"/>
</dbReference>
<evidence type="ECO:0000256" key="4">
    <source>
        <dbReference type="ARBA" id="ARBA00023136"/>
    </source>
</evidence>
<feature type="transmembrane region" description="Helical" evidence="5">
    <location>
        <begin position="63"/>
        <end position="84"/>
    </location>
</feature>
<keyword evidence="8" id="KW-1185">Reference proteome</keyword>
<dbReference type="Gene3D" id="1.20.1250.20">
    <property type="entry name" value="MFS general substrate transporter like domains"/>
    <property type="match status" value="1"/>
</dbReference>
<protein>
    <submittedName>
        <fullName evidence="7">Major facilitator superfamily domain-containing protein</fullName>
    </submittedName>
</protein>
<dbReference type="GO" id="GO:0005886">
    <property type="term" value="C:plasma membrane"/>
    <property type="evidence" value="ECO:0007669"/>
    <property type="project" value="TreeGrafter"/>
</dbReference>
<feature type="transmembrane region" description="Helical" evidence="5">
    <location>
        <begin position="227"/>
        <end position="250"/>
    </location>
</feature>
<accession>A0A9W9G6M7</accession>
<evidence type="ECO:0000313" key="8">
    <source>
        <dbReference type="Proteomes" id="UP001149165"/>
    </source>
</evidence>
<comment type="caution">
    <text evidence="7">The sequence shown here is derived from an EMBL/GenBank/DDBJ whole genome shotgun (WGS) entry which is preliminary data.</text>
</comment>
<dbReference type="Proteomes" id="UP001149165">
    <property type="component" value="Unassembled WGS sequence"/>
</dbReference>
<dbReference type="PROSITE" id="PS50850">
    <property type="entry name" value="MFS"/>
    <property type="match status" value="1"/>
</dbReference>
<organism evidence="7 8">
    <name type="scientific">Penicillium angulare</name>
    <dbReference type="NCBI Taxonomy" id="116970"/>
    <lineage>
        <taxon>Eukaryota</taxon>
        <taxon>Fungi</taxon>
        <taxon>Dikarya</taxon>
        <taxon>Ascomycota</taxon>
        <taxon>Pezizomycotina</taxon>
        <taxon>Eurotiomycetes</taxon>
        <taxon>Eurotiomycetidae</taxon>
        <taxon>Eurotiales</taxon>
        <taxon>Aspergillaceae</taxon>
        <taxon>Penicillium</taxon>
    </lineage>
</organism>
<evidence type="ECO:0000259" key="6">
    <source>
        <dbReference type="PROSITE" id="PS50850"/>
    </source>
</evidence>
<reference evidence="7" key="2">
    <citation type="journal article" date="2023" name="IMA Fungus">
        <title>Comparative genomic study of the Penicillium genus elucidates a diverse pangenome and 15 lateral gene transfer events.</title>
        <authorList>
            <person name="Petersen C."/>
            <person name="Sorensen T."/>
            <person name="Nielsen M.R."/>
            <person name="Sondergaard T.E."/>
            <person name="Sorensen J.L."/>
            <person name="Fitzpatrick D.A."/>
            <person name="Frisvad J.C."/>
            <person name="Nielsen K.L."/>
        </authorList>
    </citation>
    <scope>NUCLEOTIDE SEQUENCE</scope>
    <source>
        <strain evidence="7">IBT 30069</strain>
    </source>
</reference>
<dbReference type="GO" id="GO:0022857">
    <property type="term" value="F:transmembrane transporter activity"/>
    <property type="evidence" value="ECO:0007669"/>
    <property type="project" value="InterPro"/>
</dbReference>